<protein>
    <submittedName>
        <fullName evidence="6">DNA-binding IclR family transcriptional regulator</fullName>
    </submittedName>
</protein>
<dbReference type="SUPFAM" id="SSF46785">
    <property type="entry name" value="Winged helix' DNA-binding domain"/>
    <property type="match status" value="1"/>
</dbReference>
<feature type="domain" description="HTH iclR-type" evidence="4">
    <location>
        <begin position="1"/>
        <end position="62"/>
    </location>
</feature>
<dbReference type="Proteomes" id="UP000755585">
    <property type="component" value="Unassembled WGS sequence"/>
</dbReference>
<dbReference type="InterPro" id="IPR036390">
    <property type="entry name" value="WH_DNA-bd_sf"/>
</dbReference>
<name>A0ABS4UJ26_9ACTN</name>
<dbReference type="PANTHER" id="PTHR30136">
    <property type="entry name" value="HELIX-TURN-HELIX TRANSCRIPTIONAL REGULATOR, ICLR FAMILY"/>
    <property type="match status" value="1"/>
</dbReference>
<dbReference type="Gene3D" id="1.10.10.10">
    <property type="entry name" value="Winged helix-like DNA-binding domain superfamily/Winged helix DNA-binding domain"/>
    <property type="match status" value="1"/>
</dbReference>
<dbReference type="InterPro" id="IPR014757">
    <property type="entry name" value="Tscrpt_reg_IclR_C"/>
</dbReference>
<dbReference type="PANTHER" id="PTHR30136:SF24">
    <property type="entry name" value="HTH-TYPE TRANSCRIPTIONAL REPRESSOR ALLR"/>
    <property type="match status" value="1"/>
</dbReference>
<dbReference type="Pfam" id="PF01614">
    <property type="entry name" value="IclR_C"/>
    <property type="match status" value="1"/>
</dbReference>
<dbReference type="PROSITE" id="PS51077">
    <property type="entry name" value="HTH_ICLR"/>
    <property type="match status" value="1"/>
</dbReference>
<proteinExistence type="predicted"/>
<dbReference type="SUPFAM" id="SSF55781">
    <property type="entry name" value="GAF domain-like"/>
    <property type="match status" value="1"/>
</dbReference>
<accession>A0ABS4UJ26</accession>
<sequence length="264" mass="28483">MSALDRCLSILDFMATTSEATVADISASLGISRSATYRLMERLRLRGYLEEGRITHTWALGPAAARLAMAAVHSTDVARAAPEYLRMLVQQTRETVSLGVPRGREMVFIYRERGPRSVGVSADVGVRRPMYCTSVGKAYLAALPADHRSSLLDRVVLHRYTEATVADRSALEADLARTAERGWAQDLGELDVSSACCGAVVRDNLGRPIAAISVAGPADRMVPELARVGPIVASTAEAISRRLGYDPEIEYAPSAPPDLDGRQS</sequence>
<evidence type="ECO:0000256" key="1">
    <source>
        <dbReference type="ARBA" id="ARBA00023015"/>
    </source>
</evidence>
<reference evidence="6 7" key="1">
    <citation type="submission" date="2021-03" db="EMBL/GenBank/DDBJ databases">
        <title>Sequencing the genomes of 1000 actinobacteria strains.</title>
        <authorList>
            <person name="Klenk H.-P."/>
        </authorList>
    </citation>
    <scope>NUCLEOTIDE SEQUENCE [LARGE SCALE GENOMIC DNA]</scope>
    <source>
        <strain evidence="6 7">DSM 18824</strain>
    </source>
</reference>
<dbReference type="SMART" id="SM00346">
    <property type="entry name" value="HTH_ICLR"/>
    <property type="match status" value="1"/>
</dbReference>
<evidence type="ECO:0000313" key="6">
    <source>
        <dbReference type="EMBL" id="MBP2351667.1"/>
    </source>
</evidence>
<keyword evidence="7" id="KW-1185">Reference proteome</keyword>
<evidence type="ECO:0000256" key="3">
    <source>
        <dbReference type="ARBA" id="ARBA00023163"/>
    </source>
</evidence>
<evidence type="ECO:0000256" key="2">
    <source>
        <dbReference type="ARBA" id="ARBA00023125"/>
    </source>
</evidence>
<evidence type="ECO:0000313" key="7">
    <source>
        <dbReference type="Proteomes" id="UP000755585"/>
    </source>
</evidence>
<organism evidence="6 7">
    <name type="scientific">Kribbella aluminosa</name>
    <dbReference type="NCBI Taxonomy" id="416017"/>
    <lineage>
        <taxon>Bacteria</taxon>
        <taxon>Bacillati</taxon>
        <taxon>Actinomycetota</taxon>
        <taxon>Actinomycetes</taxon>
        <taxon>Propionibacteriales</taxon>
        <taxon>Kribbellaceae</taxon>
        <taxon>Kribbella</taxon>
    </lineage>
</organism>
<dbReference type="EMBL" id="JAGINT010000001">
    <property type="protein sequence ID" value="MBP2351667.1"/>
    <property type="molecule type" value="Genomic_DNA"/>
</dbReference>
<dbReference type="RefSeq" id="WP_209694545.1">
    <property type="nucleotide sequence ID" value="NZ_BAAAVU010000013.1"/>
</dbReference>
<gene>
    <name evidence="6" type="ORF">JOF29_002750</name>
</gene>
<keyword evidence="2 6" id="KW-0238">DNA-binding</keyword>
<evidence type="ECO:0000259" key="4">
    <source>
        <dbReference type="PROSITE" id="PS51077"/>
    </source>
</evidence>
<comment type="caution">
    <text evidence="6">The sequence shown here is derived from an EMBL/GenBank/DDBJ whole genome shotgun (WGS) entry which is preliminary data.</text>
</comment>
<dbReference type="Pfam" id="PF09339">
    <property type="entry name" value="HTH_IclR"/>
    <property type="match status" value="1"/>
</dbReference>
<dbReference type="InterPro" id="IPR036388">
    <property type="entry name" value="WH-like_DNA-bd_sf"/>
</dbReference>
<keyword evidence="1" id="KW-0805">Transcription regulation</keyword>
<evidence type="ECO:0000259" key="5">
    <source>
        <dbReference type="PROSITE" id="PS51078"/>
    </source>
</evidence>
<keyword evidence="3" id="KW-0804">Transcription</keyword>
<dbReference type="PROSITE" id="PS51078">
    <property type="entry name" value="ICLR_ED"/>
    <property type="match status" value="1"/>
</dbReference>
<dbReference type="InterPro" id="IPR029016">
    <property type="entry name" value="GAF-like_dom_sf"/>
</dbReference>
<dbReference type="InterPro" id="IPR005471">
    <property type="entry name" value="Tscrpt_reg_IclR_N"/>
</dbReference>
<dbReference type="GO" id="GO:0003677">
    <property type="term" value="F:DNA binding"/>
    <property type="evidence" value="ECO:0007669"/>
    <property type="project" value="UniProtKB-KW"/>
</dbReference>
<dbReference type="Gene3D" id="3.30.450.40">
    <property type="match status" value="1"/>
</dbReference>
<dbReference type="InterPro" id="IPR050707">
    <property type="entry name" value="HTH_MetabolicPath_Reg"/>
</dbReference>
<feature type="domain" description="IclR-ED" evidence="5">
    <location>
        <begin position="63"/>
        <end position="245"/>
    </location>
</feature>